<evidence type="ECO:0000256" key="4">
    <source>
        <dbReference type="ARBA" id="ARBA00017522"/>
    </source>
</evidence>
<evidence type="ECO:0000313" key="11">
    <source>
        <dbReference type="EMBL" id="MBV2129557.1"/>
    </source>
</evidence>
<feature type="transmembrane region" description="Helical" evidence="10">
    <location>
        <begin position="169"/>
        <end position="188"/>
    </location>
</feature>
<comment type="function">
    <text evidence="1">Required for nicotinamide riboside transport across the inner membrane.</text>
</comment>
<comment type="similarity">
    <text evidence="3">Belongs to the nicotinamide ribonucleoside (NR) uptake permease (TC 4.B.1) family.</text>
</comment>
<evidence type="ECO:0000256" key="10">
    <source>
        <dbReference type="SAM" id="Phobius"/>
    </source>
</evidence>
<feature type="transmembrane region" description="Helical" evidence="10">
    <location>
        <begin position="39"/>
        <end position="56"/>
    </location>
</feature>
<organism evidence="11 12">
    <name type="scientific">Arsukibacterium indicum</name>
    <dbReference type="NCBI Taxonomy" id="2848612"/>
    <lineage>
        <taxon>Bacteria</taxon>
        <taxon>Pseudomonadati</taxon>
        <taxon>Pseudomonadota</taxon>
        <taxon>Gammaproteobacteria</taxon>
        <taxon>Chromatiales</taxon>
        <taxon>Chromatiaceae</taxon>
        <taxon>Arsukibacterium</taxon>
    </lineage>
</organism>
<evidence type="ECO:0000256" key="2">
    <source>
        <dbReference type="ARBA" id="ARBA00004651"/>
    </source>
</evidence>
<keyword evidence="12" id="KW-1185">Reference proteome</keyword>
<dbReference type="EMBL" id="JAHRID010000004">
    <property type="protein sequence ID" value="MBV2129557.1"/>
    <property type="molecule type" value="Genomic_DNA"/>
</dbReference>
<dbReference type="PANTHER" id="PTHR36122">
    <property type="entry name" value="NICOTINAMIDE RIBOSIDE TRANSPORTER PNUC"/>
    <property type="match status" value="1"/>
</dbReference>
<feature type="transmembrane region" description="Helical" evidence="10">
    <location>
        <begin position="62"/>
        <end position="80"/>
    </location>
</feature>
<accession>A0ABS6MMM4</accession>
<evidence type="ECO:0000256" key="1">
    <source>
        <dbReference type="ARBA" id="ARBA00002672"/>
    </source>
</evidence>
<evidence type="ECO:0000256" key="6">
    <source>
        <dbReference type="ARBA" id="ARBA00022475"/>
    </source>
</evidence>
<keyword evidence="6" id="KW-1003">Cell membrane</keyword>
<name>A0ABS6MMM4_9GAMM</name>
<dbReference type="InterPro" id="IPR006419">
    <property type="entry name" value="NMN_transpt_PnuC"/>
</dbReference>
<dbReference type="Pfam" id="PF04973">
    <property type="entry name" value="NMN_transporter"/>
    <property type="match status" value="1"/>
</dbReference>
<feature type="transmembrane region" description="Helical" evidence="10">
    <location>
        <begin position="6"/>
        <end position="32"/>
    </location>
</feature>
<dbReference type="PANTHER" id="PTHR36122:SF2">
    <property type="entry name" value="NICOTINAMIDE RIBOSIDE TRANSPORTER PNUC"/>
    <property type="match status" value="1"/>
</dbReference>
<keyword evidence="7 10" id="KW-0812">Transmembrane</keyword>
<comment type="caution">
    <text evidence="11">The sequence shown here is derived from an EMBL/GenBank/DDBJ whole genome shotgun (WGS) entry which is preliminary data.</text>
</comment>
<dbReference type="NCBIfam" id="TIGR01528">
    <property type="entry name" value="NMN_trans_PnuC"/>
    <property type="match status" value="1"/>
</dbReference>
<evidence type="ECO:0000256" key="3">
    <source>
        <dbReference type="ARBA" id="ARBA00006669"/>
    </source>
</evidence>
<feature type="transmembrane region" description="Helical" evidence="10">
    <location>
        <begin position="147"/>
        <end position="163"/>
    </location>
</feature>
<keyword evidence="9 10" id="KW-0472">Membrane</keyword>
<evidence type="ECO:0000256" key="5">
    <source>
        <dbReference type="ARBA" id="ARBA00022448"/>
    </source>
</evidence>
<gene>
    <name evidence="11" type="primary">pnuC</name>
    <name evidence="11" type="ORF">KQY15_10675</name>
</gene>
<dbReference type="Proteomes" id="UP000704611">
    <property type="component" value="Unassembled WGS sequence"/>
</dbReference>
<keyword evidence="5" id="KW-0813">Transport</keyword>
<protein>
    <recommendedName>
        <fullName evidence="4">Nicotinamide riboside transporter PnuC</fullName>
    </recommendedName>
</protein>
<evidence type="ECO:0000256" key="7">
    <source>
        <dbReference type="ARBA" id="ARBA00022692"/>
    </source>
</evidence>
<reference evidence="11 12" key="1">
    <citation type="submission" date="2021-06" db="EMBL/GenBank/DDBJ databases">
        <title>Rheinheimera indica sp. nov., isolated from deep-sea sediment.</title>
        <authorList>
            <person name="Wang Z."/>
            <person name="Zhang X.-Y."/>
        </authorList>
    </citation>
    <scope>NUCLEOTIDE SEQUENCE [LARGE SCALE GENOMIC DNA]</scope>
    <source>
        <strain evidence="11 12">SM2107</strain>
    </source>
</reference>
<evidence type="ECO:0000256" key="8">
    <source>
        <dbReference type="ARBA" id="ARBA00022989"/>
    </source>
</evidence>
<sequence length="206" mass="23878">MALSELISPLFTLAALEYAANGFYLLAVFLAARNSIHTWWLGIIGCGLFAALFYQVQLYAESMLMLFFIATNFIGWYQWGRQHGVKHVSKSRIGHLLLFTGIALLVTAAHGYLLHNLTNAYAPYVDSSILMFSLIAQFLLMNRKLETWWFWLLVNTIAIPLYISRELYVTAIVYCGFWFNAWYGLYLWRQLSRVNTRSEHKKRVTN</sequence>
<dbReference type="RefSeq" id="WP_217669183.1">
    <property type="nucleotide sequence ID" value="NZ_JAHRID010000004.1"/>
</dbReference>
<evidence type="ECO:0000256" key="9">
    <source>
        <dbReference type="ARBA" id="ARBA00023136"/>
    </source>
</evidence>
<keyword evidence="8 10" id="KW-1133">Transmembrane helix</keyword>
<evidence type="ECO:0000313" key="12">
    <source>
        <dbReference type="Proteomes" id="UP000704611"/>
    </source>
</evidence>
<proteinExistence type="inferred from homology"/>
<comment type="subcellular location">
    <subcellularLocation>
        <location evidence="2">Cell membrane</location>
        <topology evidence="2">Multi-pass membrane protein</topology>
    </subcellularLocation>
</comment>
<feature type="transmembrane region" description="Helical" evidence="10">
    <location>
        <begin position="92"/>
        <end position="115"/>
    </location>
</feature>
<feature type="transmembrane region" description="Helical" evidence="10">
    <location>
        <begin position="121"/>
        <end position="140"/>
    </location>
</feature>